<accession>A0A4Q7UHX8</accession>
<evidence type="ECO:0000256" key="1">
    <source>
        <dbReference type="SAM" id="Coils"/>
    </source>
</evidence>
<reference evidence="2 3" key="1">
    <citation type="submission" date="2019-02" db="EMBL/GenBank/DDBJ databases">
        <title>Sequencing the genomes of 1000 actinobacteria strains.</title>
        <authorList>
            <person name="Klenk H.-P."/>
        </authorList>
    </citation>
    <scope>NUCLEOTIDE SEQUENCE [LARGE SCALE GENOMIC DNA]</scope>
    <source>
        <strain evidence="2 3">DSM 45888</strain>
    </source>
</reference>
<dbReference type="AlphaFoldDB" id="A0A4Q7UHX8"/>
<organism evidence="2 3">
    <name type="scientific">Micromonospora violae</name>
    <dbReference type="NCBI Taxonomy" id="1278207"/>
    <lineage>
        <taxon>Bacteria</taxon>
        <taxon>Bacillati</taxon>
        <taxon>Actinomycetota</taxon>
        <taxon>Actinomycetes</taxon>
        <taxon>Micromonosporales</taxon>
        <taxon>Micromonosporaceae</taxon>
        <taxon>Micromonospora</taxon>
    </lineage>
</organism>
<evidence type="ECO:0000313" key="2">
    <source>
        <dbReference type="EMBL" id="RZT80018.1"/>
    </source>
</evidence>
<dbReference type="Pfam" id="PF19757">
    <property type="entry name" value="DUF6244"/>
    <property type="match status" value="1"/>
</dbReference>
<dbReference type="InterPro" id="IPR046211">
    <property type="entry name" value="DUF6244"/>
</dbReference>
<evidence type="ECO:0000313" key="3">
    <source>
        <dbReference type="Proteomes" id="UP000293781"/>
    </source>
</evidence>
<sequence length="169" mass="17578">MSGPVGYPDIRKPVSIFGSPCWSSPRRFFAAAVERIVEPFSRWLPGRAHTTARASGRVGCPDLVRSDVVSAVEVVVDHGEVRVSAAQVIARLAAASQKLDEAKAKTAAAAQDAAEARALVAGALEGVAAGPLVGMIDSYRQALARAAQGGDPAKQHVQETIAKVRALGN</sequence>
<protein>
    <submittedName>
        <fullName evidence="2">Uncharacterized protein</fullName>
    </submittedName>
</protein>
<name>A0A4Q7UHX8_9ACTN</name>
<proteinExistence type="predicted"/>
<gene>
    <name evidence="2" type="ORF">EV382_3260</name>
</gene>
<feature type="coiled-coil region" evidence="1">
    <location>
        <begin position="85"/>
        <end position="119"/>
    </location>
</feature>
<comment type="caution">
    <text evidence="2">The sequence shown here is derived from an EMBL/GenBank/DDBJ whole genome shotgun (WGS) entry which is preliminary data.</text>
</comment>
<keyword evidence="1" id="KW-0175">Coiled coil</keyword>
<dbReference type="EMBL" id="SHKK01000001">
    <property type="protein sequence ID" value="RZT80018.1"/>
    <property type="molecule type" value="Genomic_DNA"/>
</dbReference>
<keyword evidence="3" id="KW-1185">Reference proteome</keyword>
<dbReference type="Proteomes" id="UP000293781">
    <property type="component" value="Unassembled WGS sequence"/>
</dbReference>